<dbReference type="EMBL" id="KN834776">
    <property type="protein sequence ID" value="KIK60155.1"/>
    <property type="molecule type" value="Genomic_DNA"/>
</dbReference>
<evidence type="ECO:0000313" key="2">
    <source>
        <dbReference type="Proteomes" id="UP000053593"/>
    </source>
</evidence>
<proteinExistence type="predicted"/>
<keyword evidence="2" id="KW-1185">Reference proteome</keyword>
<organism evidence="1 2">
    <name type="scientific">Collybiopsis luxurians FD-317 M1</name>
    <dbReference type="NCBI Taxonomy" id="944289"/>
    <lineage>
        <taxon>Eukaryota</taxon>
        <taxon>Fungi</taxon>
        <taxon>Dikarya</taxon>
        <taxon>Basidiomycota</taxon>
        <taxon>Agaricomycotina</taxon>
        <taxon>Agaricomycetes</taxon>
        <taxon>Agaricomycetidae</taxon>
        <taxon>Agaricales</taxon>
        <taxon>Marasmiineae</taxon>
        <taxon>Omphalotaceae</taxon>
        <taxon>Collybiopsis</taxon>
        <taxon>Collybiopsis luxurians</taxon>
    </lineage>
</organism>
<dbReference type="HOGENOM" id="CLU_1503610_0_0_1"/>
<dbReference type="AlphaFoldDB" id="A0A0D0B979"/>
<protein>
    <submittedName>
        <fullName evidence="1">Uncharacterized protein</fullName>
    </submittedName>
</protein>
<reference evidence="1 2" key="1">
    <citation type="submission" date="2014-04" db="EMBL/GenBank/DDBJ databases">
        <title>Evolutionary Origins and Diversification of the Mycorrhizal Mutualists.</title>
        <authorList>
            <consortium name="DOE Joint Genome Institute"/>
            <consortium name="Mycorrhizal Genomics Consortium"/>
            <person name="Kohler A."/>
            <person name="Kuo A."/>
            <person name="Nagy L.G."/>
            <person name="Floudas D."/>
            <person name="Copeland A."/>
            <person name="Barry K.W."/>
            <person name="Cichocki N."/>
            <person name="Veneault-Fourrey C."/>
            <person name="LaButti K."/>
            <person name="Lindquist E.A."/>
            <person name="Lipzen A."/>
            <person name="Lundell T."/>
            <person name="Morin E."/>
            <person name="Murat C."/>
            <person name="Riley R."/>
            <person name="Ohm R."/>
            <person name="Sun H."/>
            <person name="Tunlid A."/>
            <person name="Henrissat B."/>
            <person name="Grigoriev I.V."/>
            <person name="Hibbett D.S."/>
            <person name="Martin F."/>
        </authorList>
    </citation>
    <scope>NUCLEOTIDE SEQUENCE [LARGE SCALE GENOMIC DNA]</scope>
    <source>
        <strain evidence="1 2">FD-317 M1</strain>
    </source>
</reference>
<name>A0A0D0B979_9AGAR</name>
<gene>
    <name evidence="1" type="ORF">GYMLUDRAFT_59652</name>
</gene>
<dbReference type="Proteomes" id="UP000053593">
    <property type="component" value="Unassembled WGS sequence"/>
</dbReference>
<sequence length="194" mass="23230">MISDENLDKTAAIFQPTRLKFPMSPAHIAKVRRYFQDYSLSNIEQIRGMIASCPKGRDLLERFHIDYQVKNKYSWYQDPPKIFYGFGLDIKDCLEYYRAHRDDFPPADFSRPSDIASWIISAVQARLTKLCRHRVRTEDALSLDYDMVLYIYDSPFFQHFELEDHEEKEVVEILKEQIPVFRNQDLHWYYSSVR</sequence>
<dbReference type="OrthoDB" id="2842449at2759"/>
<accession>A0A0D0B979</accession>
<evidence type="ECO:0000313" key="1">
    <source>
        <dbReference type="EMBL" id="KIK60155.1"/>
    </source>
</evidence>